<keyword evidence="9" id="KW-0653">Protein transport</keyword>
<keyword evidence="7" id="KW-0677">Repeat</keyword>
<dbReference type="Pfam" id="PF00400">
    <property type="entry name" value="WD40"/>
    <property type="match status" value="5"/>
</dbReference>
<dbReference type="PANTHER" id="PTHR11024">
    <property type="entry name" value="NUCLEAR PORE COMPLEX PROTEIN SEC13 / SEH1 FAMILY MEMBER"/>
    <property type="match status" value="1"/>
</dbReference>
<dbReference type="OrthoDB" id="364224at2759"/>
<dbReference type="PANTHER" id="PTHR11024:SF2">
    <property type="entry name" value="PROTEIN SEC13 HOMOLOG"/>
    <property type="match status" value="1"/>
</dbReference>
<dbReference type="Gene3D" id="2.130.10.10">
    <property type="entry name" value="YVTN repeat-like/Quinoprotein amine dehydrogenase"/>
    <property type="match status" value="1"/>
</dbReference>
<dbReference type="GO" id="GO:0051028">
    <property type="term" value="P:mRNA transport"/>
    <property type="evidence" value="ECO:0007669"/>
    <property type="project" value="UniProtKB-KW"/>
</dbReference>
<gene>
    <name evidence="15" type="ORF">BpHYR1_030801</name>
</gene>
<dbReference type="STRING" id="10195.A0A3M7R9R0"/>
<evidence type="ECO:0000256" key="6">
    <source>
        <dbReference type="ARBA" id="ARBA00022574"/>
    </source>
</evidence>
<comment type="similarity">
    <text evidence="3">Belongs to the WD repeat SEC13 family.</text>
</comment>
<dbReference type="InterPro" id="IPR015943">
    <property type="entry name" value="WD40/YVTN_repeat-like_dom_sf"/>
</dbReference>
<evidence type="ECO:0000313" key="15">
    <source>
        <dbReference type="EMBL" id="RNA20250.1"/>
    </source>
</evidence>
<dbReference type="InterPro" id="IPR036322">
    <property type="entry name" value="WD40_repeat_dom_sf"/>
</dbReference>
<name>A0A3M7R9R0_BRAPC</name>
<keyword evidence="12" id="KW-0458">Lysosome</keyword>
<keyword evidence="11" id="KW-0906">Nuclear pore complex</keyword>
<accession>A0A3M7R9R0</accession>
<dbReference type="InterPro" id="IPR037363">
    <property type="entry name" value="Sec13/Seh1_fam"/>
</dbReference>
<comment type="subcellular location">
    <subcellularLocation>
        <location evidence="1">Lysosome</location>
    </subcellularLocation>
    <subcellularLocation>
        <location evidence="2">Nucleus</location>
        <location evidence="2">Nuclear pore complex</location>
    </subcellularLocation>
</comment>
<evidence type="ECO:0000256" key="2">
    <source>
        <dbReference type="ARBA" id="ARBA00004567"/>
    </source>
</evidence>
<dbReference type="GO" id="GO:0032008">
    <property type="term" value="P:positive regulation of TOR signaling"/>
    <property type="evidence" value="ECO:0007669"/>
    <property type="project" value="TreeGrafter"/>
</dbReference>
<dbReference type="PROSITE" id="PS50082">
    <property type="entry name" value="WD_REPEATS_2"/>
    <property type="match status" value="1"/>
</dbReference>
<dbReference type="GO" id="GO:0005198">
    <property type="term" value="F:structural molecule activity"/>
    <property type="evidence" value="ECO:0007669"/>
    <property type="project" value="InterPro"/>
</dbReference>
<evidence type="ECO:0000313" key="16">
    <source>
        <dbReference type="Proteomes" id="UP000276133"/>
    </source>
</evidence>
<dbReference type="GO" id="GO:0006606">
    <property type="term" value="P:protein import into nucleus"/>
    <property type="evidence" value="ECO:0007669"/>
    <property type="project" value="TreeGrafter"/>
</dbReference>
<evidence type="ECO:0000256" key="11">
    <source>
        <dbReference type="ARBA" id="ARBA00023132"/>
    </source>
</evidence>
<keyword evidence="6 14" id="KW-0853">WD repeat</keyword>
<comment type="caution">
    <text evidence="15">The sequence shown here is derived from an EMBL/GenBank/DDBJ whole genome shotgun (WGS) entry which is preliminary data.</text>
</comment>
<dbReference type="GO" id="GO:0030127">
    <property type="term" value="C:COPII vesicle coat"/>
    <property type="evidence" value="ECO:0007669"/>
    <property type="project" value="TreeGrafter"/>
</dbReference>
<dbReference type="InterPro" id="IPR001680">
    <property type="entry name" value="WD40_rpt"/>
</dbReference>
<evidence type="ECO:0000256" key="1">
    <source>
        <dbReference type="ARBA" id="ARBA00004371"/>
    </source>
</evidence>
<protein>
    <recommendedName>
        <fullName evidence="4">Protein SEC13 homolog</fullName>
    </recommendedName>
</protein>
<evidence type="ECO:0000256" key="5">
    <source>
        <dbReference type="ARBA" id="ARBA00022448"/>
    </source>
</evidence>
<dbReference type="GO" id="GO:0090114">
    <property type="term" value="P:COPII-coated vesicle budding"/>
    <property type="evidence" value="ECO:0007669"/>
    <property type="project" value="TreeGrafter"/>
</dbReference>
<dbReference type="EMBL" id="REGN01003886">
    <property type="protein sequence ID" value="RNA20250.1"/>
    <property type="molecule type" value="Genomic_DNA"/>
</dbReference>
<feature type="repeat" description="WD" evidence="14">
    <location>
        <begin position="53"/>
        <end position="87"/>
    </location>
</feature>
<reference evidence="15 16" key="1">
    <citation type="journal article" date="2018" name="Sci. Rep.">
        <title>Genomic signatures of local adaptation to the degree of environmental predictability in rotifers.</title>
        <authorList>
            <person name="Franch-Gras L."/>
            <person name="Hahn C."/>
            <person name="Garcia-Roger E.M."/>
            <person name="Carmona M.J."/>
            <person name="Serra M."/>
            <person name="Gomez A."/>
        </authorList>
    </citation>
    <scope>NUCLEOTIDE SEQUENCE [LARGE SCALE GENOMIC DNA]</scope>
    <source>
        <strain evidence="15">HYR1</strain>
    </source>
</reference>
<dbReference type="SMART" id="SM00320">
    <property type="entry name" value="WD40"/>
    <property type="match status" value="6"/>
</dbReference>
<dbReference type="AlphaFoldDB" id="A0A3M7R9R0"/>
<keyword evidence="16" id="KW-1185">Reference proteome</keyword>
<sequence length="308" mass="34474">MTSILNTVDTSHEDLIHDAALDYYGLKLATCSSDRSVKIFDAQKNQKTLIEDLRKHEGPVWQVSWAHPMFGNYLASCSYDKKVIVWKEMSSNKWTPFYIYQGHESSVNTVSWAPCEFGLVFACGSSDGCISIVSLSGDGNWIARKIDNAHPTGCTSLNWAPAFPSDDQNESVFSAKRIVSGGCDNIVKIWREDQSGQWVLDQNLQGHTDWVRDVAWSQNIIHNKTNIASCSQSGKVIIWSCDLSDTTNGALSIWKSKVLHEFNTVAWHVSWSLTSNMLAVSTGDNKVTIWKEDHLGKYECINDDKLGN</sequence>
<dbReference type="GO" id="GO:0005764">
    <property type="term" value="C:lysosome"/>
    <property type="evidence" value="ECO:0007669"/>
    <property type="project" value="UniProtKB-SubCell"/>
</dbReference>
<evidence type="ECO:0000256" key="7">
    <source>
        <dbReference type="ARBA" id="ARBA00022737"/>
    </source>
</evidence>
<evidence type="ECO:0000256" key="9">
    <source>
        <dbReference type="ARBA" id="ARBA00022927"/>
    </source>
</evidence>
<proteinExistence type="inferred from homology"/>
<evidence type="ECO:0000256" key="14">
    <source>
        <dbReference type="PROSITE-ProRule" id="PRU00221"/>
    </source>
</evidence>
<keyword evidence="8" id="KW-0509">mRNA transport</keyword>
<evidence type="ECO:0000256" key="3">
    <source>
        <dbReference type="ARBA" id="ARBA00010102"/>
    </source>
</evidence>
<evidence type="ECO:0000256" key="13">
    <source>
        <dbReference type="ARBA" id="ARBA00023242"/>
    </source>
</evidence>
<dbReference type="GO" id="GO:0032527">
    <property type="term" value="P:protein exit from endoplasmic reticulum"/>
    <property type="evidence" value="ECO:0007669"/>
    <property type="project" value="TreeGrafter"/>
</dbReference>
<dbReference type="SUPFAM" id="SSF50978">
    <property type="entry name" value="WD40 repeat-like"/>
    <property type="match status" value="1"/>
</dbReference>
<keyword evidence="10" id="KW-0811">Translocation</keyword>
<evidence type="ECO:0000256" key="8">
    <source>
        <dbReference type="ARBA" id="ARBA00022816"/>
    </source>
</evidence>
<keyword evidence="13" id="KW-0539">Nucleus</keyword>
<organism evidence="15 16">
    <name type="scientific">Brachionus plicatilis</name>
    <name type="common">Marine rotifer</name>
    <name type="synonym">Brachionus muelleri</name>
    <dbReference type="NCBI Taxonomy" id="10195"/>
    <lineage>
        <taxon>Eukaryota</taxon>
        <taxon>Metazoa</taxon>
        <taxon>Spiralia</taxon>
        <taxon>Gnathifera</taxon>
        <taxon>Rotifera</taxon>
        <taxon>Eurotatoria</taxon>
        <taxon>Monogononta</taxon>
        <taxon>Pseudotrocha</taxon>
        <taxon>Ploima</taxon>
        <taxon>Brachionidae</taxon>
        <taxon>Brachionus</taxon>
    </lineage>
</organism>
<evidence type="ECO:0000256" key="12">
    <source>
        <dbReference type="ARBA" id="ARBA00023228"/>
    </source>
</evidence>
<dbReference type="GO" id="GO:0031080">
    <property type="term" value="C:nuclear pore outer ring"/>
    <property type="evidence" value="ECO:0007669"/>
    <property type="project" value="TreeGrafter"/>
</dbReference>
<evidence type="ECO:0000256" key="10">
    <source>
        <dbReference type="ARBA" id="ARBA00023010"/>
    </source>
</evidence>
<evidence type="ECO:0000256" key="4">
    <source>
        <dbReference type="ARBA" id="ARBA00019195"/>
    </source>
</evidence>
<keyword evidence="5" id="KW-0813">Transport</keyword>
<dbReference type="Proteomes" id="UP000276133">
    <property type="component" value="Unassembled WGS sequence"/>
</dbReference>